<dbReference type="SUPFAM" id="SSF49265">
    <property type="entry name" value="Fibronectin type III"/>
    <property type="match status" value="2"/>
</dbReference>
<feature type="chain" id="PRO_5038137396" evidence="3">
    <location>
        <begin position="32"/>
        <end position="584"/>
    </location>
</feature>
<dbReference type="PANTHER" id="PTHR20859:SF94">
    <property type="entry name" value="CYTOKINE RECEPTOR FAMILY MEMBER B7"/>
    <property type="match status" value="1"/>
</dbReference>
<protein>
    <submittedName>
        <fullName evidence="6">Interleukin 10 receptor alpha</fullName>
    </submittedName>
</protein>
<dbReference type="EMBL" id="MZ620685">
    <property type="protein sequence ID" value="UXX17448.1"/>
    <property type="molecule type" value="mRNA"/>
</dbReference>
<keyword evidence="6" id="KW-0675">Receptor</keyword>
<feature type="region of interest" description="Disordered" evidence="1">
    <location>
        <begin position="323"/>
        <end position="382"/>
    </location>
</feature>
<dbReference type="Pfam" id="PF09294">
    <property type="entry name" value="Interfer-bind"/>
    <property type="match status" value="1"/>
</dbReference>
<dbReference type="AlphaFoldDB" id="A0A977TLX0"/>
<keyword evidence="2" id="KW-1133">Transmembrane helix</keyword>
<dbReference type="InterPro" id="IPR036116">
    <property type="entry name" value="FN3_sf"/>
</dbReference>
<keyword evidence="2" id="KW-0472">Membrane</keyword>
<dbReference type="CDD" id="cd00063">
    <property type="entry name" value="FN3"/>
    <property type="match status" value="1"/>
</dbReference>
<accession>A0A977TLX0</accession>
<keyword evidence="3" id="KW-0732">Signal</keyword>
<dbReference type="GO" id="GO:0005886">
    <property type="term" value="C:plasma membrane"/>
    <property type="evidence" value="ECO:0007669"/>
    <property type="project" value="TreeGrafter"/>
</dbReference>
<evidence type="ECO:0000256" key="1">
    <source>
        <dbReference type="SAM" id="MobiDB-lite"/>
    </source>
</evidence>
<feature type="compositionally biased region" description="Polar residues" evidence="1">
    <location>
        <begin position="334"/>
        <end position="349"/>
    </location>
</feature>
<gene>
    <name evidence="6" type="primary">il10ra</name>
</gene>
<dbReference type="InterPro" id="IPR050650">
    <property type="entry name" value="Type-II_Cytokine-TF_Rcpt"/>
</dbReference>
<evidence type="ECO:0000259" key="5">
    <source>
        <dbReference type="Pfam" id="PF09294"/>
    </source>
</evidence>
<reference evidence="6" key="1">
    <citation type="submission" date="2021-07" db="EMBL/GenBank/DDBJ databases">
        <title>Nibea albiflora interleukin 10 receptor, alpha (il10ra).</title>
        <authorList>
            <person name="Liu Y."/>
        </authorList>
    </citation>
    <scope>NUCLEOTIDE SEQUENCE</scope>
    <source>
        <tissue evidence="6">Spleen</tissue>
    </source>
</reference>
<sequence length="584" mass="64561">MTTPLQTTKMDIGKKTLIFVHLVFYINCVSGGDVPKPENLVVDMTEGEVIVHWIEPVEAPPNPRYNVQVANYSYGGDWTVLHSCTGITDRFCDISSLIHDYRKTYKVRVQLVAGGAMSEWVKKKLTPNEGKLLPPSFTLWATSSTIAVKVHQKPILRKLFPFGVIYTIYLEDREQNNKTTTAYLNDDMEEDQKIKTFSSLRWGREYCVSIKVEGKGAIYDSSVSSQQCLHLPEQEWFVIAVVSLSILGVLAFVAIVVMILLCYLKRPEKTPVALKSPKSGWLPLSIGEGTVEVVTDKGWFLSSYRTEVKKCIKNPVTHVIITEDNGEEDRRTSMDSGVSMQANCTTDSGGSPPMRQEDSGCGSLGGPESSTSSQTEYPLQEERTELDVARKREDSGVGMGCQLHSSSMNLDGRDSESLKEVVAGGSYRRQSPSSVQIHACGDEEAFKQMLPDSVLADVVTGYRAGPQSCICSGAGQCPWCHKQGVYGTGHIKEYRATCIDNGLLSGKCDFVDTFKGDFTFISGYCKKTQMDTVTVDDIETTFLQLGENFPLLTALTPQCLMEEGKDFNMNNVPLSLCDVQLTSE</sequence>
<proteinExistence type="evidence at transcript level"/>
<evidence type="ECO:0000259" key="4">
    <source>
        <dbReference type="Pfam" id="PF01108"/>
    </source>
</evidence>
<feature type="signal peptide" evidence="3">
    <location>
        <begin position="1"/>
        <end position="31"/>
    </location>
</feature>
<dbReference type="InterPro" id="IPR003961">
    <property type="entry name" value="FN3_dom"/>
</dbReference>
<keyword evidence="2" id="KW-0812">Transmembrane</keyword>
<feature type="compositionally biased region" description="Polar residues" evidence="1">
    <location>
        <begin position="368"/>
        <end position="377"/>
    </location>
</feature>
<dbReference type="Pfam" id="PF01108">
    <property type="entry name" value="Tissue_fac"/>
    <property type="match status" value="1"/>
</dbReference>
<evidence type="ECO:0000256" key="2">
    <source>
        <dbReference type="SAM" id="Phobius"/>
    </source>
</evidence>
<evidence type="ECO:0000313" key="6">
    <source>
        <dbReference type="EMBL" id="UXX17448.1"/>
    </source>
</evidence>
<dbReference type="Gene3D" id="2.60.40.10">
    <property type="entry name" value="Immunoglobulins"/>
    <property type="match status" value="1"/>
</dbReference>
<dbReference type="PANTHER" id="PTHR20859">
    <property type="entry name" value="INTERFERON/INTERLEUKIN RECEPTOR"/>
    <property type="match status" value="1"/>
</dbReference>
<dbReference type="InterPro" id="IPR015373">
    <property type="entry name" value="Interferon/interleukin_rcp_dom"/>
</dbReference>
<feature type="domain" description="Fibronectin type-III" evidence="4">
    <location>
        <begin position="23"/>
        <end position="120"/>
    </location>
</feature>
<name>A0A977TLX0_NIBAL</name>
<dbReference type="InterPro" id="IPR013783">
    <property type="entry name" value="Ig-like_fold"/>
</dbReference>
<feature type="domain" description="Interferon/interleukin receptor" evidence="5">
    <location>
        <begin position="132"/>
        <end position="231"/>
    </location>
</feature>
<evidence type="ECO:0000256" key="3">
    <source>
        <dbReference type="SAM" id="SignalP"/>
    </source>
</evidence>
<dbReference type="GO" id="GO:0004896">
    <property type="term" value="F:cytokine receptor activity"/>
    <property type="evidence" value="ECO:0007669"/>
    <property type="project" value="TreeGrafter"/>
</dbReference>
<organism evidence="6">
    <name type="scientific">Nibea albiflora</name>
    <name type="common">Yellow drum</name>
    <name type="synonym">Corvina albiflora</name>
    <dbReference type="NCBI Taxonomy" id="240163"/>
    <lineage>
        <taxon>Eukaryota</taxon>
        <taxon>Metazoa</taxon>
        <taxon>Chordata</taxon>
        <taxon>Craniata</taxon>
        <taxon>Vertebrata</taxon>
        <taxon>Euteleostomi</taxon>
        <taxon>Actinopterygii</taxon>
        <taxon>Neopterygii</taxon>
        <taxon>Teleostei</taxon>
        <taxon>Neoteleostei</taxon>
        <taxon>Acanthomorphata</taxon>
        <taxon>Eupercaria</taxon>
        <taxon>Sciaenidae</taxon>
        <taxon>Nibea</taxon>
    </lineage>
</organism>
<feature type="transmembrane region" description="Helical" evidence="2">
    <location>
        <begin position="236"/>
        <end position="264"/>
    </location>
</feature>